<feature type="domain" description="EF-hand" evidence="3">
    <location>
        <begin position="47"/>
        <end position="82"/>
    </location>
</feature>
<dbReference type="EMBL" id="BSYO01000008">
    <property type="protein sequence ID" value="GMH08648.1"/>
    <property type="molecule type" value="Genomic_DNA"/>
</dbReference>
<organism evidence="4 5">
    <name type="scientific">Nepenthes gracilis</name>
    <name type="common">Slender pitcher plant</name>
    <dbReference type="NCBI Taxonomy" id="150966"/>
    <lineage>
        <taxon>Eukaryota</taxon>
        <taxon>Viridiplantae</taxon>
        <taxon>Streptophyta</taxon>
        <taxon>Embryophyta</taxon>
        <taxon>Tracheophyta</taxon>
        <taxon>Spermatophyta</taxon>
        <taxon>Magnoliopsida</taxon>
        <taxon>eudicotyledons</taxon>
        <taxon>Gunneridae</taxon>
        <taxon>Pentapetalae</taxon>
        <taxon>Caryophyllales</taxon>
        <taxon>Nepenthaceae</taxon>
        <taxon>Nepenthes</taxon>
    </lineage>
</organism>
<dbReference type="InterPro" id="IPR011992">
    <property type="entry name" value="EF-hand-dom_pair"/>
</dbReference>
<evidence type="ECO:0000256" key="2">
    <source>
        <dbReference type="ARBA" id="ARBA00022837"/>
    </source>
</evidence>
<comment type="caution">
    <text evidence="4">The sequence shown here is derived from an EMBL/GenBank/DDBJ whole genome shotgun (WGS) entry which is preliminary data.</text>
</comment>
<dbReference type="InterPro" id="IPR050145">
    <property type="entry name" value="Centrin_CML-like"/>
</dbReference>
<evidence type="ECO:0000259" key="3">
    <source>
        <dbReference type="PROSITE" id="PS50222"/>
    </source>
</evidence>
<dbReference type="PROSITE" id="PS00018">
    <property type="entry name" value="EF_HAND_1"/>
    <property type="match status" value="2"/>
</dbReference>
<name>A0AAD3SCL0_NEPGR</name>
<protein>
    <recommendedName>
        <fullName evidence="3">EF-hand domain-containing protein</fullName>
    </recommendedName>
</protein>
<evidence type="ECO:0000313" key="5">
    <source>
        <dbReference type="Proteomes" id="UP001279734"/>
    </source>
</evidence>
<feature type="domain" description="EF-hand" evidence="3">
    <location>
        <begin position="12"/>
        <end position="46"/>
    </location>
</feature>
<dbReference type="Pfam" id="PF13499">
    <property type="entry name" value="EF-hand_7"/>
    <property type="match status" value="2"/>
</dbReference>
<gene>
    <name evidence="4" type="ORF">Nepgr_010488</name>
</gene>
<dbReference type="PANTHER" id="PTHR23050">
    <property type="entry name" value="CALCIUM BINDING PROTEIN"/>
    <property type="match status" value="1"/>
</dbReference>
<evidence type="ECO:0000256" key="1">
    <source>
        <dbReference type="ARBA" id="ARBA00022737"/>
    </source>
</evidence>
<dbReference type="PROSITE" id="PS50222">
    <property type="entry name" value="EF_HAND_2"/>
    <property type="match status" value="3"/>
</dbReference>
<dbReference type="SUPFAM" id="SSF47473">
    <property type="entry name" value="EF-hand"/>
    <property type="match status" value="1"/>
</dbReference>
<proteinExistence type="predicted"/>
<dbReference type="SMART" id="SM00054">
    <property type="entry name" value="EFh"/>
    <property type="match status" value="3"/>
</dbReference>
<keyword evidence="5" id="KW-1185">Reference proteome</keyword>
<dbReference type="AlphaFoldDB" id="A0AAD3SCL0"/>
<keyword evidence="1" id="KW-0677">Repeat</keyword>
<keyword evidence="2" id="KW-0106">Calcium</keyword>
<evidence type="ECO:0000313" key="4">
    <source>
        <dbReference type="EMBL" id="GMH08648.1"/>
    </source>
</evidence>
<dbReference type="Gene3D" id="1.10.238.10">
    <property type="entry name" value="EF-hand"/>
    <property type="match status" value="2"/>
</dbReference>
<feature type="domain" description="EF-hand" evidence="3">
    <location>
        <begin position="93"/>
        <end position="128"/>
    </location>
</feature>
<accession>A0AAD3SCL0</accession>
<dbReference type="GO" id="GO:0005509">
    <property type="term" value="F:calcium ion binding"/>
    <property type="evidence" value="ECO:0007669"/>
    <property type="project" value="InterPro"/>
</dbReference>
<dbReference type="InterPro" id="IPR002048">
    <property type="entry name" value="EF_hand_dom"/>
</dbReference>
<dbReference type="InterPro" id="IPR018247">
    <property type="entry name" value="EF_Hand_1_Ca_BS"/>
</dbReference>
<dbReference type="Proteomes" id="UP001279734">
    <property type="component" value="Unassembled WGS sequence"/>
</dbReference>
<reference evidence="4" key="1">
    <citation type="submission" date="2023-05" db="EMBL/GenBank/DDBJ databases">
        <title>Nepenthes gracilis genome sequencing.</title>
        <authorList>
            <person name="Fukushima K."/>
        </authorList>
    </citation>
    <scope>NUCLEOTIDE SEQUENCE</scope>
    <source>
        <strain evidence="4">SING2019-196</strain>
    </source>
</reference>
<sequence length="162" mass="17714">MCPSGSGATSQERRSGLQQAFDVLEADHDGQISKDDLRRTFYGGASGDDDLIGTMISVADSNRDGYVQFHEFERVLNITGDGQHHPLGKGNETMMMLMGEAFRLMDEDGDGKLSYRDLKTFLNRGGFDINDEDVKAMIDLADDSAQRGGISCDALLKILAID</sequence>